<dbReference type="PROSITE" id="PS00041">
    <property type="entry name" value="HTH_ARAC_FAMILY_1"/>
    <property type="match status" value="1"/>
</dbReference>
<dbReference type="Gene3D" id="3.40.50.880">
    <property type="match status" value="1"/>
</dbReference>
<proteinExistence type="predicted"/>
<dbReference type="CDD" id="cd03136">
    <property type="entry name" value="GATase1_AraC_ArgR_like"/>
    <property type="match status" value="1"/>
</dbReference>
<comment type="caution">
    <text evidence="5">The sequence shown here is derived from an EMBL/GenBank/DDBJ whole genome shotgun (WGS) entry which is preliminary data.</text>
</comment>
<dbReference type="InterPro" id="IPR018062">
    <property type="entry name" value="HTH_AraC-typ_CS"/>
</dbReference>
<name>A0A7Y0DXI9_9PROT</name>
<dbReference type="Pfam" id="PF01965">
    <property type="entry name" value="DJ-1_PfpI"/>
    <property type="match status" value="1"/>
</dbReference>
<keyword evidence="6" id="KW-1185">Reference proteome</keyword>
<keyword evidence="3" id="KW-0804">Transcription</keyword>
<dbReference type="GO" id="GO:0003700">
    <property type="term" value="F:DNA-binding transcription factor activity"/>
    <property type="evidence" value="ECO:0007669"/>
    <property type="project" value="InterPro"/>
</dbReference>
<dbReference type="Pfam" id="PF12833">
    <property type="entry name" value="HTH_18"/>
    <property type="match status" value="1"/>
</dbReference>
<dbReference type="RefSeq" id="WP_169623720.1">
    <property type="nucleotide sequence ID" value="NZ_JABBNT010000001.1"/>
</dbReference>
<keyword evidence="2" id="KW-0238">DNA-binding</keyword>
<evidence type="ECO:0000256" key="3">
    <source>
        <dbReference type="ARBA" id="ARBA00023163"/>
    </source>
</evidence>
<dbReference type="PANTHER" id="PTHR43130:SF3">
    <property type="entry name" value="HTH-TYPE TRANSCRIPTIONAL REGULATOR RV1931C"/>
    <property type="match status" value="1"/>
</dbReference>
<sequence>MDILIILTPNFNIAATMGFIDPFRAANYLDGDAIFHWHFASLDGGPVPASNGASMLTDPLADHDRKFDLVLVSSSWTPERQFNAAMFSALRRHAHRGSVMGGLDTGAFLLAKAGLLKDAKATVHYEHIDAMIELFPDTEVTEDLFVFDGKRISCCGGGAAVDFALHILRQACDDRLANMAARYVFQQNLRPEGAQQNPGMIEPLGRAAPALVRDAIKLMEQHLEDPLTISDISDQLGVSPRRLDRHFEKSIGKGPATYYRDIRLDRARGLVTQTDMPLATVAVAAGFNSQAHFSKSYKSRFGLAPRDDRVQGRIPFEYRAWPMHRKVGRHDTP</sequence>
<feature type="domain" description="HTH araC/xylS-type" evidence="4">
    <location>
        <begin position="213"/>
        <end position="311"/>
    </location>
</feature>
<organism evidence="5 6">
    <name type="scientific">Pacificispira spongiicola</name>
    <dbReference type="NCBI Taxonomy" id="2729598"/>
    <lineage>
        <taxon>Bacteria</taxon>
        <taxon>Pseudomonadati</taxon>
        <taxon>Pseudomonadota</taxon>
        <taxon>Alphaproteobacteria</taxon>
        <taxon>Rhodospirillales</taxon>
        <taxon>Rhodospirillaceae</taxon>
        <taxon>Pacificispira</taxon>
    </lineage>
</organism>
<dbReference type="GO" id="GO:0043565">
    <property type="term" value="F:sequence-specific DNA binding"/>
    <property type="evidence" value="ECO:0007669"/>
    <property type="project" value="InterPro"/>
</dbReference>
<dbReference type="EMBL" id="JABBNT010000001">
    <property type="protein sequence ID" value="NMM43444.1"/>
    <property type="molecule type" value="Genomic_DNA"/>
</dbReference>
<dbReference type="InterPro" id="IPR018060">
    <property type="entry name" value="HTH_AraC"/>
</dbReference>
<dbReference type="Proteomes" id="UP000539372">
    <property type="component" value="Unassembled WGS sequence"/>
</dbReference>
<evidence type="ECO:0000256" key="1">
    <source>
        <dbReference type="ARBA" id="ARBA00023015"/>
    </source>
</evidence>
<dbReference type="SMART" id="SM00342">
    <property type="entry name" value="HTH_ARAC"/>
    <property type="match status" value="1"/>
</dbReference>
<evidence type="ECO:0000313" key="6">
    <source>
        <dbReference type="Proteomes" id="UP000539372"/>
    </source>
</evidence>
<evidence type="ECO:0000256" key="2">
    <source>
        <dbReference type="ARBA" id="ARBA00023125"/>
    </source>
</evidence>
<keyword evidence="1" id="KW-0805">Transcription regulation</keyword>
<dbReference type="AlphaFoldDB" id="A0A7Y0DXI9"/>
<dbReference type="Gene3D" id="1.10.10.60">
    <property type="entry name" value="Homeodomain-like"/>
    <property type="match status" value="1"/>
</dbReference>
<dbReference type="PROSITE" id="PS01124">
    <property type="entry name" value="HTH_ARAC_FAMILY_2"/>
    <property type="match status" value="1"/>
</dbReference>
<gene>
    <name evidence="5" type="ORF">HH303_03070</name>
</gene>
<evidence type="ECO:0000313" key="5">
    <source>
        <dbReference type="EMBL" id="NMM43444.1"/>
    </source>
</evidence>
<dbReference type="InterPro" id="IPR052158">
    <property type="entry name" value="INH-QAR"/>
</dbReference>
<accession>A0A7Y0DXI9</accession>
<dbReference type="SUPFAM" id="SSF46689">
    <property type="entry name" value="Homeodomain-like"/>
    <property type="match status" value="2"/>
</dbReference>
<dbReference type="InterPro" id="IPR029062">
    <property type="entry name" value="Class_I_gatase-like"/>
</dbReference>
<protein>
    <submittedName>
        <fullName evidence="5">GlxA family transcriptional regulator</fullName>
    </submittedName>
</protein>
<dbReference type="InterPro" id="IPR009057">
    <property type="entry name" value="Homeodomain-like_sf"/>
</dbReference>
<dbReference type="PANTHER" id="PTHR43130">
    <property type="entry name" value="ARAC-FAMILY TRANSCRIPTIONAL REGULATOR"/>
    <property type="match status" value="1"/>
</dbReference>
<dbReference type="InterPro" id="IPR002818">
    <property type="entry name" value="DJ-1/PfpI"/>
</dbReference>
<evidence type="ECO:0000259" key="4">
    <source>
        <dbReference type="PROSITE" id="PS01124"/>
    </source>
</evidence>
<reference evidence="5 6" key="1">
    <citation type="submission" date="2020-04" db="EMBL/GenBank/DDBJ databases">
        <title>Rhodospirillaceae bacterium KN72 isolated from deep sea.</title>
        <authorList>
            <person name="Zhang D.-C."/>
        </authorList>
    </citation>
    <scope>NUCLEOTIDE SEQUENCE [LARGE SCALE GENOMIC DNA]</scope>
    <source>
        <strain evidence="5 6">KN72</strain>
    </source>
</reference>
<dbReference type="SUPFAM" id="SSF52317">
    <property type="entry name" value="Class I glutamine amidotransferase-like"/>
    <property type="match status" value="1"/>
</dbReference>